<dbReference type="CDD" id="cd06223">
    <property type="entry name" value="PRTases_typeI"/>
    <property type="match status" value="1"/>
</dbReference>
<dbReference type="InterPro" id="IPR029057">
    <property type="entry name" value="PRTase-like"/>
</dbReference>
<dbReference type="Gene3D" id="3.40.50.2020">
    <property type="match status" value="1"/>
</dbReference>
<dbReference type="InterPro" id="IPR000836">
    <property type="entry name" value="PRTase_dom"/>
</dbReference>
<reference evidence="2" key="1">
    <citation type="journal article" date="2014" name="Int. J. Syst. Evol. Microbiol.">
        <title>Complete genome sequence of Corynebacterium casei LMG S-19264T (=DSM 44701T), isolated from a smear-ripened cheese.</title>
        <authorList>
            <consortium name="US DOE Joint Genome Institute (JGI-PGF)"/>
            <person name="Walter F."/>
            <person name="Albersmeier A."/>
            <person name="Kalinowski J."/>
            <person name="Ruckert C."/>
        </authorList>
    </citation>
    <scope>NUCLEOTIDE SEQUENCE</scope>
    <source>
        <strain evidence="2">CCM 7905</strain>
    </source>
</reference>
<sequence length="223" mass="23600">METLLDLILPRECGGCGRPGTRWCAACRADLAADPIVLRPRVEVGAPCWALGAYSGARRHSVVAAKERGRRDLAQPLGEAVAGFVRSLRRQGEIDPWQLSPLTLVPAPSRRSAARRRGGDPVERLCRGAALALLPEKVLVAPVVGVDRTVRDSVGLSARARQANLAGNVRVRIPADAASRLRQSTTIVVDDVMTTGTTASETVRALASHGVVVDVVVVVASVL</sequence>
<evidence type="ECO:0000256" key="1">
    <source>
        <dbReference type="ARBA" id="ARBA00008007"/>
    </source>
</evidence>
<dbReference type="InterPro" id="IPR051910">
    <property type="entry name" value="ComF/GntX_DNA_util-trans"/>
</dbReference>
<organism evidence="2 3">
    <name type="scientific">Rhodococcoides trifolii</name>
    <dbReference type="NCBI Taxonomy" id="908250"/>
    <lineage>
        <taxon>Bacteria</taxon>
        <taxon>Bacillati</taxon>
        <taxon>Actinomycetota</taxon>
        <taxon>Actinomycetes</taxon>
        <taxon>Mycobacteriales</taxon>
        <taxon>Nocardiaceae</taxon>
        <taxon>Rhodococcoides</taxon>
    </lineage>
</organism>
<name>A0A917D5F8_9NOCA</name>
<comment type="caution">
    <text evidence="2">The sequence shown here is derived from an EMBL/GenBank/DDBJ whole genome shotgun (WGS) entry which is preliminary data.</text>
</comment>
<dbReference type="AlphaFoldDB" id="A0A917D5F8"/>
<evidence type="ECO:0000313" key="3">
    <source>
        <dbReference type="Proteomes" id="UP000654257"/>
    </source>
</evidence>
<dbReference type="PANTHER" id="PTHR47505">
    <property type="entry name" value="DNA UTILIZATION PROTEIN YHGH"/>
    <property type="match status" value="1"/>
</dbReference>
<dbReference type="EMBL" id="BMCU01000003">
    <property type="protein sequence ID" value="GGG12570.1"/>
    <property type="molecule type" value="Genomic_DNA"/>
</dbReference>
<dbReference type="PANTHER" id="PTHR47505:SF1">
    <property type="entry name" value="DNA UTILIZATION PROTEIN YHGH"/>
    <property type="match status" value="1"/>
</dbReference>
<proteinExistence type="inferred from homology"/>
<dbReference type="RefSeq" id="WP_229746041.1">
    <property type="nucleotide sequence ID" value="NZ_BMCU01000003.1"/>
</dbReference>
<comment type="similarity">
    <text evidence="1">Belongs to the ComF/GntX family.</text>
</comment>
<gene>
    <name evidence="2" type="ORF">GCM10007304_28200</name>
</gene>
<reference evidence="2" key="2">
    <citation type="submission" date="2020-09" db="EMBL/GenBank/DDBJ databases">
        <authorList>
            <person name="Sun Q."/>
            <person name="Sedlacek I."/>
        </authorList>
    </citation>
    <scope>NUCLEOTIDE SEQUENCE</scope>
    <source>
        <strain evidence="2">CCM 7905</strain>
    </source>
</reference>
<accession>A0A917D5F8</accession>
<dbReference type="Proteomes" id="UP000654257">
    <property type="component" value="Unassembled WGS sequence"/>
</dbReference>
<protein>
    <recommendedName>
        <fullName evidence="4">Phosphoribosyltransferase</fullName>
    </recommendedName>
</protein>
<keyword evidence="3" id="KW-1185">Reference proteome</keyword>
<evidence type="ECO:0008006" key="4">
    <source>
        <dbReference type="Google" id="ProtNLM"/>
    </source>
</evidence>
<dbReference type="SUPFAM" id="SSF53271">
    <property type="entry name" value="PRTase-like"/>
    <property type="match status" value="1"/>
</dbReference>
<evidence type="ECO:0000313" key="2">
    <source>
        <dbReference type="EMBL" id="GGG12570.1"/>
    </source>
</evidence>